<evidence type="ECO:0000313" key="4">
    <source>
        <dbReference type="EMBL" id="MBM7803083.1"/>
    </source>
</evidence>
<evidence type="ECO:0000313" key="6">
    <source>
        <dbReference type="Proteomes" id="UP000746584"/>
    </source>
</evidence>
<sequence>MTETLEPTAARGRKPSPGRRSPASGTTPSAPRPSGNARAALAIGGVPRVDLLPSEVHVARRQRAVVRRVWAGVVVVACGVGIVAGWAVMDRSAAEQDLRSAQDETTSLAQQQGQYRDVRSTESATTLLEAAQQVGGSTEVDWASTLRSVQSKLPQGVSITGVTIDSASVTEAYAQSDDPLQGQRIATLTFDAKSATLPSVPQWLSGVSGVTGFVDANANSVARAEDGSGYSVNMTIHLDEKAFDDRYAAKKG</sequence>
<accession>A0A8H9KXJ6</accession>
<dbReference type="Proteomes" id="UP000648535">
    <property type="component" value="Unassembled WGS sequence"/>
</dbReference>
<evidence type="ECO:0000256" key="2">
    <source>
        <dbReference type="SAM" id="Phobius"/>
    </source>
</evidence>
<keyword evidence="6" id="KW-1185">Reference proteome</keyword>
<feature type="region of interest" description="Disordered" evidence="1">
    <location>
        <begin position="1"/>
        <end position="37"/>
    </location>
</feature>
<comment type="caution">
    <text evidence="3">The sequence shown here is derived from an EMBL/GenBank/DDBJ whole genome shotgun (WGS) entry which is preliminary data.</text>
</comment>
<feature type="transmembrane region" description="Helical" evidence="2">
    <location>
        <begin position="69"/>
        <end position="89"/>
    </location>
</feature>
<keyword evidence="2" id="KW-0472">Membrane</keyword>
<reference evidence="3" key="1">
    <citation type="journal article" date="2014" name="Int. J. Syst. Evol. Microbiol.">
        <title>Complete genome sequence of Corynebacterium casei LMG S-19264T (=DSM 44701T), isolated from a smear-ripened cheese.</title>
        <authorList>
            <consortium name="US DOE Joint Genome Institute (JGI-PGF)"/>
            <person name="Walter F."/>
            <person name="Albersmeier A."/>
            <person name="Kalinowski J."/>
            <person name="Ruckert C."/>
        </authorList>
    </citation>
    <scope>NUCLEOTIDE SEQUENCE</scope>
    <source>
        <strain evidence="3">JCM 1480</strain>
    </source>
</reference>
<evidence type="ECO:0000313" key="5">
    <source>
        <dbReference type="Proteomes" id="UP000648535"/>
    </source>
</evidence>
<evidence type="ECO:0000256" key="1">
    <source>
        <dbReference type="SAM" id="MobiDB-lite"/>
    </source>
</evidence>
<reference evidence="4 6" key="3">
    <citation type="submission" date="2021-01" db="EMBL/GenBank/DDBJ databases">
        <title>Sequencing the genomes of 1000 actinobacteria strains.</title>
        <authorList>
            <person name="Klenk H.-P."/>
        </authorList>
    </citation>
    <scope>NUCLEOTIDE SEQUENCE [LARGE SCALE GENOMIC DNA]</scope>
    <source>
        <strain evidence="4 6">DSM 20542</strain>
    </source>
</reference>
<protein>
    <submittedName>
        <fullName evidence="4">Tfp pilus assembly protein PilN</fullName>
    </submittedName>
</protein>
<dbReference type="RefSeq" id="WP_022902680.1">
    <property type="nucleotide sequence ID" value="NZ_BMOI01000003.1"/>
</dbReference>
<dbReference type="AlphaFoldDB" id="A0A8H9KXJ6"/>
<name>A0A8H9KXJ6_9MICO</name>
<keyword evidence="2" id="KW-0812">Transmembrane</keyword>
<dbReference type="EMBL" id="BMOI01000003">
    <property type="protein sequence ID" value="GGK93849.1"/>
    <property type="molecule type" value="Genomic_DNA"/>
</dbReference>
<organism evidence="3 5">
    <name type="scientific">Curtobacterium luteum</name>
    <dbReference type="NCBI Taxonomy" id="33881"/>
    <lineage>
        <taxon>Bacteria</taxon>
        <taxon>Bacillati</taxon>
        <taxon>Actinomycetota</taxon>
        <taxon>Actinomycetes</taxon>
        <taxon>Micrococcales</taxon>
        <taxon>Microbacteriaceae</taxon>
        <taxon>Curtobacterium</taxon>
    </lineage>
</organism>
<keyword evidence="2" id="KW-1133">Transmembrane helix</keyword>
<dbReference type="EMBL" id="JAFBCG010000001">
    <property type="protein sequence ID" value="MBM7803083.1"/>
    <property type="molecule type" value="Genomic_DNA"/>
</dbReference>
<proteinExistence type="predicted"/>
<dbReference type="Proteomes" id="UP000746584">
    <property type="component" value="Unassembled WGS sequence"/>
</dbReference>
<evidence type="ECO:0000313" key="3">
    <source>
        <dbReference type="EMBL" id="GGK93849.1"/>
    </source>
</evidence>
<reference evidence="3" key="2">
    <citation type="submission" date="2020-09" db="EMBL/GenBank/DDBJ databases">
        <authorList>
            <person name="Sun Q."/>
            <person name="Ohkuma M."/>
        </authorList>
    </citation>
    <scope>NUCLEOTIDE SEQUENCE</scope>
    <source>
        <strain evidence="3">JCM 1480</strain>
    </source>
</reference>
<gene>
    <name evidence="3" type="ORF">GCM10009769_09920</name>
    <name evidence="4" type="ORF">JOE58_002334</name>
</gene>